<evidence type="ECO:0000313" key="4">
    <source>
        <dbReference type="EMBL" id="MFC6441171.1"/>
    </source>
</evidence>
<keyword evidence="5" id="KW-1185">Reference proteome</keyword>
<dbReference type="PROSITE" id="PS50983">
    <property type="entry name" value="FE_B12_PBP"/>
    <property type="match status" value="1"/>
</dbReference>
<reference evidence="5" key="1">
    <citation type="journal article" date="2019" name="Int. J. Syst. Evol. Microbiol.">
        <title>The Global Catalogue of Microorganisms (GCM) 10K type strain sequencing project: providing services to taxonomists for standard genome sequencing and annotation.</title>
        <authorList>
            <consortium name="The Broad Institute Genomics Platform"/>
            <consortium name="The Broad Institute Genome Sequencing Center for Infectious Disease"/>
            <person name="Wu L."/>
            <person name="Ma J."/>
        </authorList>
    </citation>
    <scope>NUCLEOTIDE SEQUENCE [LARGE SCALE GENOMIC DNA]</scope>
    <source>
        <strain evidence="5">CGMCC 1.16031</strain>
    </source>
</reference>
<accession>A0ABW1XMZ9</accession>
<organism evidence="4 5">
    <name type="scientific">Pseudobowmanella zhangzhouensis</name>
    <dbReference type="NCBI Taxonomy" id="1537679"/>
    <lineage>
        <taxon>Bacteria</taxon>
        <taxon>Pseudomonadati</taxon>
        <taxon>Pseudomonadota</taxon>
        <taxon>Gammaproteobacteria</taxon>
        <taxon>Alteromonadales</taxon>
        <taxon>Alteromonadaceae</taxon>
    </lineage>
</organism>
<keyword evidence="1 2" id="KW-0732">Signal</keyword>
<dbReference type="PANTHER" id="PTHR30535">
    <property type="entry name" value="VITAMIN B12-BINDING PROTEIN"/>
    <property type="match status" value="1"/>
</dbReference>
<protein>
    <submittedName>
        <fullName evidence="4">Cobalamin-binding protein</fullName>
    </submittedName>
</protein>
<dbReference type="InterPro" id="IPR002491">
    <property type="entry name" value="ABC_transptr_periplasmic_BD"/>
</dbReference>
<dbReference type="Pfam" id="PF01497">
    <property type="entry name" value="Peripla_BP_2"/>
    <property type="match status" value="1"/>
</dbReference>
<gene>
    <name evidence="4" type="ORF">ACFP85_13545</name>
</gene>
<dbReference type="CDD" id="cd01144">
    <property type="entry name" value="BtuF"/>
    <property type="match status" value="1"/>
</dbReference>
<dbReference type="InterPro" id="IPR054828">
    <property type="entry name" value="Vit_B12_bind_prot"/>
</dbReference>
<feature type="domain" description="Fe/B12 periplasmic-binding" evidence="3">
    <location>
        <begin position="20"/>
        <end position="266"/>
    </location>
</feature>
<comment type="caution">
    <text evidence="4">The sequence shown here is derived from an EMBL/GenBank/DDBJ whole genome shotgun (WGS) entry which is preliminary data.</text>
</comment>
<dbReference type="PANTHER" id="PTHR30535:SF34">
    <property type="entry name" value="MOLYBDATE-BINDING PROTEIN MOLA"/>
    <property type="match status" value="1"/>
</dbReference>
<name>A0ABW1XMZ9_9ALTE</name>
<dbReference type="NCBIfam" id="NF038402">
    <property type="entry name" value="TroA_like"/>
    <property type="match status" value="1"/>
</dbReference>
<evidence type="ECO:0000259" key="3">
    <source>
        <dbReference type="PROSITE" id="PS50983"/>
    </source>
</evidence>
<feature type="signal peptide" evidence="2">
    <location>
        <begin position="1"/>
        <end position="16"/>
    </location>
</feature>
<evidence type="ECO:0000256" key="2">
    <source>
        <dbReference type="SAM" id="SignalP"/>
    </source>
</evidence>
<dbReference type="SUPFAM" id="SSF53807">
    <property type="entry name" value="Helical backbone' metal receptor"/>
    <property type="match status" value="1"/>
</dbReference>
<evidence type="ECO:0000313" key="5">
    <source>
        <dbReference type="Proteomes" id="UP001596364"/>
    </source>
</evidence>
<dbReference type="RefSeq" id="WP_131258493.1">
    <property type="nucleotide sequence ID" value="NZ_JBHSUS010000001.1"/>
</dbReference>
<dbReference type="Proteomes" id="UP001596364">
    <property type="component" value="Unassembled WGS sequence"/>
</dbReference>
<sequence>MIRWLMVLLIAFSATAQPTRIISLAPHTTELVYTLGAGDHLIAVSDYSDYPEAAKGLPRVASYQGVNFEAITALQPDLIIGWQGGNKPQDLARLQQLGFTLYLSVPDTPEAIATDLRQLGALLQAPDAEQLALALEARLAELRRDYASKPRIKVFYYLSSQPLITASNNAWPVQLLNICNADSIFADSLNDYPSVTVETIIQRQPQKIIAADGATQSQTQQFWQRWQTLIPQSAHSIVTADANKLHRFTPRLLDGLQALCSDLRKN</sequence>
<proteinExistence type="predicted"/>
<feature type="chain" id="PRO_5045221172" evidence="2">
    <location>
        <begin position="17"/>
        <end position="266"/>
    </location>
</feature>
<dbReference type="Gene3D" id="3.40.50.1980">
    <property type="entry name" value="Nitrogenase molybdenum iron protein domain"/>
    <property type="match status" value="2"/>
</dbReference>
<dbReference type="InterPro" id="IPR050902">
    <property type="entry name" value="ABC_Transporter_SBP"/>
</dbReference>
<evidence type="ECO:0000256" key="1">
    <source>
        <dbReference type="ARBA" id="ARBA00022729"/>
    </source>
</evidence>
<dbReference type="EMBL" id="JBHSUS010000001">
    <property type="protein sequence ID" value="MFC6441171.1"/>
    <property type="molecule type" value="Genomic_DNA"/>
</dbReference>